<dbReference type="EMBL" id="KT626570">
    <property type="protein sequence ID" value="AMO27592.1"/>
    <property type="molecule type" value="Genomic_DNA"/>
</dbReference>
<dbReference type="Pfam" id="PF05274">
    <property type="entry name" value="Baculo_E25"/>
    <property type="match status" value="1"/>
</dbReference>
<reference evidence="1" key="1">
    <citation type="submission" date="2016-03" db="EMBL/GenBank/DDBJ databases">
        <title>Geographic isolates of Lymantria dispar multiple nucleopolyhedrovirus: Genomic analysis and biological activity against different host strains of Lymantria dispar.</title>
        <authorList>
            <person name="Harrison R.L."/>
            <person name="Rowley D.L."/>
            <person name="Keena M.A."/>
        </authorList>
    </citation>
    <scope>NUCLEOTIDE SEQUENCE</scope>
    <source>
        <strain evidence="1">3054</strain>
    </source>
</reference>
<dbReference type="InterPro" id="IPR007938">
    <property type="entry name" value="Baculo_ODV-E25"/>
</dbReference>
<protein>
    <submittedName>
        <fullName evidence="1">ODV-E25</fullName>
    </submittedName>
</protein>
<sequence length="217" mass="23965">MIGVVVLILVVLAVLYFLSVNNKLNLNSLNDSSPSVGQSSDSVQTDPATGQFSVKFNSPRIKSLRILHGDNRISKVCVAERPLAYTEIVDEGNRNVGTNCVFLGTISDAAGTSSAANRTTANFEIKQFKNTFIVFKNLECNKIKENNNMVRYESEGMVYCLIDASASPVPDLREVSYPIVVYTAGPNVQLKLKEWDYVQVNDAGTLFVKNEKSFRLQ</sequence>
<accession>A0A140HQE5</accession>
<name>A0A140HQE5_NPVLD</name>
<proteinExistence type="predicted"/>
<organism evidence="1">
    <name type="scientific">Lymantria dispar multicapsid nuclear polyhedrosis virus</name>
    <name type="common">LdMNPV</name>
    <dbReference type="NCBI Taxonomy" id="10449"/>
    <lineage>
        <taxon>Viruses</taxon>
        <taxon>Viruses incertae sedis</taxon>
        <taxon>Naldaviricetes</taxon>
        <taxon>Lefavirales</taxon>
        <taxon>Baculoviridae</taxon>
        <taxon>Alphabaculovirus</taxon>
        <taxon>Alphabaculovirus lydisparis</taxon>
    </lineage>
</organism>
<evidence type="ECO:0000313" key="1">
    <source>
        <dbReference type="EMBL" id="AMO27592.1"/>
    </source>
</evidence>
<dbReference type="GO" id="GO:0019031">
    <property type="term" value="C:viral envelope"/>
    <property type="evidence" value="ECO:0007669"/>
    <property type="project" value="InterPro"/>
</dbReference>
<organismHost>
    <name type="scientific">Lepidoptera</name>
    <name type="common">moths &amp; butterflies</name>
    <dbReference type="NCBI Taxonomy" id="7088"/>
</organismHost>